<gene>
    <name evidence="1" type="ORF">QLQ22_23485</name>
</gene>
<sequence>MGSNTLIGKFYTLAEWILKAMYLHLLWIIFTLAGGIVLGVMPSSTAVFSIIRKWLQGETDLKTFPFFLSVYKSSWKTTNLAGLIFLCLSTVLLVDLQLNELTIKSALIHLPLLLFGLLLSSTMILFFPVYVHYDLKIFQHIKQAFILSLAQPLCVMAILLWIVTAYILSLYIPIIFLFMGISVVTLPIMWFSLHSFNKLEAKSMN</sequence>
<evidence type="ECO:0000313" key="1">
    <source>
        <dbReference type="EMBL" id="WHZ57571.1"/>
    </source>
</evidence>
<name>A0ACD4RAV2_9BACI</name>
<proteinExistence type="predicted"/>
<accession>A0ACD4RAV2</accession>
<dbReference type="EMBL" id="CP126116">
    <property type="protein sequence ID" value="WHZ57571.1"/>
    <property type="molecule type" value="Genomic_DNA"/>
</dbReference>
<keyword evidence="2" id="KW-1185">Reference proteome</keyword>
<evidence type="ECO:0000313" key="2">
    <source>
        <dbReference type="Proteomes" id="UP001226091"/>
    </source>
</evidence>
<dbReference type="Proteomes" id="UP001226091">
    <property type="component" value="Chromosome"/>
</dbReference>
<reference evidence="2" key="1">
    <citation type="journal article" date="2025" name="Aquaculture">
        <title>Assessment of the bioflocculant production and safety properties of Metabacillus hrfriensis sp. nov. based on phenotypic and whole-genome sequencing analysis.</title>
        <authorList>
            <person name="Zhang R."/>
            <person name="Zhao Z."/>
            <person name="Luo L."/>
            <person name="Wang S."/>
            <person name="Guo K."/>
            <person name="Xu W."/>
        </authorList>
    </citation>
    <scope>NUCLEOTIDE SEQUENCE [LARGE SCALE GENOMIC DNA]</scope>
    <source>
        <strain evidence="2">CT-WN-B3</strain>
    </source>
</reference>
<organism evidence="1 2">
    <name type="scientific">Metabacillus hrfriensis</name>
    <dbReference type="NCBI Taxonomy" id="3048891"/>
    <lineage>
        <taxon>Bacteria</taxon>
        <taxon>Bacillati</taxon>
        <taxon>Bacillota</taxon>
        <taxon>Bacilli</taxon>
        <taxon>Bacillales</taxon>
        <taxon>Bacillaceae</taxon>
        <taxon>Metabacillus</taxon>
    </lineage>
</organism>
<protein>
    <submittedName>
        <fullName evidence="1">DUF624 domain-containing protein</fullName>
    </submittedName>
</protein>